<feature type="region of interest" description="Disordered" evidence="1">
    <location>
        <begin position="1"/>
        <end position="31"/>
    </location>
</feature>
<evidence type="ECO:0000313" key="2">
    <source>
        <dbReference type="EMBL" id="QBZ54927.1"/>
    </source>
</evidence>
<dbReference type="AlphaFoldDB" id="A0A4P7MXZ9"/>
<dbReference type="Proteomes" id="UP000294847">
    <property type="component" value="Chromosome 1"/>
</dbReference>
<dbReference type="EMBL" id="CP034204">
    <property type="protein sequence ID" value="QBZ54927.1"/>
    <property type="molecule type" value="Genomic_DNA"/>
</dbReference>
<accession>A0A4P7MXZ9</accession>
<reference evidence="2 3" key="1">
    <citation type="journal article" date="2019" name="Mol. Biol. Evol.">
        <title>Blast fungal genomes show frequent chromosomal changes, gene gains and losses, and effector gene turnover.</title>
        <authorList>
            <person name="Gomez Luciano L.B."/>
            <person name="Jason Tsai I."/>
            <person name="Chuma I."/>
            <person name="Tosa Y."/>
            <person name="Chen Y.H."/>
            <person name="Li J.Y."/>
            <person name="Li M.Y."/>
            <person name="Jade Lu M.Y."/>
            <person name="Nakayashiki H."/>
            <person name="Li W.H."/>
        </authorList>
    </citation>
    <scope>NUCLEOTIDE SEQUENCE [LARGE SCALE GENOMIC DNA]</scope>
    <source>
        <strain evidence="2">MZ5-1-6</strain>
    </source>
</reference>
<sequence length="68" mass="7944">MLHRGYACSREQSLEKGRTRVSSARYEPSERRRIGRSFDKVPQVNRQLMNAQTMAEDKELLEKSGVKF</sequence>
<name>A0A4P7MXZ9_PYROR</name>
<organism evidence="2 3">
    <name type="scientific">Pyricularia oryzae</name>
    <name type="common">Rice blast fungus</name>
    <name type="synonym">Magnaporthe oryzae</name>
    <dbReference type="NCBI Taxonomy" id="318829"/>
    <lineage>
        <taxon>Eukaryota</taxon>
        <taxon>Fungi</taxon>
        <taxon>Dikarya</taxon>
        <taxon>Ascomycota</taxon>
        <taxon>Pezizomycotina</taxon>
        <taxon>Sordariomycetes</taxon>
        <taxon>Sordariomycetidae</taxon>
        <taxon>Magnaporthales</taxon>
        <taxon>Pyriculariaceae</taxon>
        <taxon>Pyricularia</taxon>
    </lineage>
</organism>
<protein>
    <submittedName>
        <fullName evidence="2">Uncharacterized protein</fullName>
    </submittedName>
</protein>
<gene>
    <name evidence="2" type="ORF">PoMZ_10639</name>
</gene>
<evidence type="ECO:0000313" key="3">
    <source>
        <dbReference type="Proteomes" id="UP000294847"/>
    </source>
</evidence>
<proteinExistence type="predicted"/>
<evidence type="ECO:0000256" key="1">
    <source>
        <dbReference type="SAM" id="MobiDB-lite"/>
    </source>
</evidence>